<dbReference type="OrthoDB" id="8479034at2"/>
<feature type="transmembrane region" description="Helical" evidence="1">
    <location>
        <begin position="152"/>
        <end position="175"/>
    </location>
</feature>
<protein>
    <recommendedName>
        <fullName evidence="4">Glycerophosphoryl diester phosphodiesterase membrane domain-containing protein</fullName>
    </recommendedName>
</protein>
<gene>
    <name evidence="2" type="ORF">FIV46_04965</name>
</gene>
<dbReference type="Proteomes" id="UP000319148">
    <property type="component" value="Unassembled WGS sequence"/>
</dbReference>
<name>A0A501PMA7_9PROT</name>
<organism evidence="2 3">
    <name type="scientific">Emcibacter nanhaiensis</name>
    <dbReference type="NCBI Taxonomy" id="1505037"/>
    <lineage>
        <taxon>Bacteria</taxon>
        <taxon>Pseudomonadati</taxon>
        <taxon>Pseudomonadota</taxon>
        <taxon>Alphaproteobacteria</taxon>
        <taxon>Emcibacterales</taxon>
        <taxon>Emcibacteraceae</taxon>
        <taxon>Emcibacter</taxon>
    </lineage>
</organism>
<feature type="transmembrane region" description="Helical" evidence="1">
    <location>
        <begin position="229"/>
        <end position="254"/>
    </location>
</feature>
<evidence type="ECO:0008006" key="4">
    <source>
        <dbReference type="Google" id="ProtNLM"/>
    </source>
</evidence>
<evidence type="ECO:0000256" key="1">
    <source>
        <dbReference type="SAM" id="Phobius"/>
    </source>
</evidence>
<dbReference type="AlphaFoldDB" id="A0A501PMA7"/>
<feature type="transmembrane region" description="Helical" evidence="1">
    <location>
        <begin position="55"/>
        <end position="73"/>
    </location>
</feature>
<feature type="transmembrane region" description="Helical" evidence="1">
    <location>
        <begin position="110"/>
        <end position="132"/>
    </location>
</feature>
<dbReference type="EMBL" id="VFIY01000005">
    <property type="protein sequence ID" value="TPD61563.1"/>
    <property type="molecule type" value="Genomic_DNA"/>
</dbReference>
<evidence type="ECO:0000313" key="2">
    <source>
        <dbReference type="EMBL" id="TPD61563.1"/>
    </source>
</evidence>
<reference evidence="3" key="1">
    <citation type="submission" date="2019-06" db="EMBL/GenBank/DDBJ databases">
        <title>The complete genome of Emcibacter congregatus ZYLT.</title>
        <authorList>
            <person name="Zhao Z."/>
        </authorList>
    </citation>
    <scope>NUCLEOTIDE SEQUENCE [LARGE SCALE GENOMIC DNA]</scope>
    <source>
        <strain evidence="3">MCCC 1A06723</strain>
    </source>
</reference>
<evidence type="ECO:0000313" key="3">
    <source>
        <dbReference type="Proteomes" id="UP000319148"/>
    </source>
</evidence>
<proteinExistence type="predicted"/>
<keyword evidence="3" id="KW-1185">Reference proteome</keyword>
<keyword evidence="1" id="KW-1133">Transmembrane helix</keyword>
<dbReference type="RefSeq" id="WP_139939010.1">
    <property type="nucleotide sequence ID" value="NZ_JBHSYP010000003.1"/>
</dbReference>
<keyword evidence="1" id="KW-0812">Transmembrane</keyword>
<comment type="caution">
    <text evidence="2">The sequence shown here is derived from an EMBL/GenBank/DDBJ whole genome shotgun (WGS) entry which is preliminary data.</text>
</comment>
<accession>A0A501PMA7</accession>
<feature type="transmembrane region" description="Helical" evidence="1">
    <location>
        <begin position="196"/>
        <end position="217"/>
    </location>
</feature>
<sequence length="289" mass="32612">MSKRAFQVGSSIAESYNFFLNHLPHFFRLVTGPFILWIFFKGLEKILIHEYGIKFDTTYVVSLFTASFALVWYRQFLLGAQHASYTRLVAQGFQGGNFSLLRLGRSVLRIVVIAAALVVPTIVLSIIALLLFNGAGEPMTKKELHELVFKCTVVVMVLVSPLLVRFSLLSAATALGRRNMRLRHIWQKTSGFTFALWMMTFRAFLPISLYAWVLSWMLKEIVANVEMHYLWAVLVVNVPASLMTFFMLAIVVAANAEAFRVLIGVREGDAPHRADAGKPRTENVAREAH</sequence>
<feature type="transmembrane region" description="Helical" evidence="1">
    <location>
        <begin position="25"/>
        <end position="43"/>
    </location>
</feature>
<keyword evidence="1" id="KW-0472">Membrane</keyword>